<dbReference type="InterPro" id="IPR052552">
    <property type="entry name" value="YeaO-like"/>
</dbReference>
<dbReference type="Proteomes" id="UP000193484">
    <property type="component" value="Unassembled WGS sequence"/>
</dbReference>
<dbReference type="EMBL" id="LQOJ01000021">
    <property type="protein sequence ID" value="ORV06332.1"/>
    <property type="molecule type" value="Genomic_DNA"/>
</dbReference>
<evidence type="ECO:0000313" key="2">
    <source>
        <dbReference type="Proteomes" id="UP000193484"/>
    </source>
</evidence>
<reference evidence="1 2" key="1">
    <citation type="submission" date="2016-01" db="EMBL/GenBank/DDBJ databases">
        <title>The new phylogeny of the genus Mycobacterium.</title>
        <authorList>
            <person name="Tarcisio F."/>
            <person name="Conor M."/>
            <person name="Antonella G."/>
            <person name="Elisabetta G."/>
            <person name="Giulia F.S."/>
            <person name="Sara T."/>
            <person name="Anna F."/>
            <person name="Clotilde B."/>
            <person name="Roberto B."/>
            <person name="Veronica D.S."/>
            <person name="Fabio R."/>
            <person name="Monica P."/>
            <person name="Olivier J."/>
            <person name="Enrico T."/>
            <person name="Nicola S."/>
        </authorList>
    </citation>
    <scope>NUCLEOTIDE SEQUENCE [LARGE SCALE GENOMIC DNA]</scope>
    <source>
        <strain evidence="1 2">DSM 44179</strain>
    </source>
</reference>
<dbReference type="PANTHER" id="PTHR36849">
    <property type="entry name" value="CYTOPLASMIC PROTEIN-RELATED"/>
    <property type="match status" value="1"/>
</dbReference>
<dbReference type="OrthoDB" id="9790745at2"/>
<dbReference type="STRING" id="1793.AWC04_05705"/>
<accession>A0A1X1RHH4</accession>
<gene>
    <name evidence="1" type="ORF">AWC04_05705</name>
</gene>
<keyword evidence="2" id="KW-1185">Reference proteome</keyword>
<proteinExistence type="predicted"/>
<comment type="caution">
    <text evidence="1">The sequence shown here is derived from an EMBL/GenBank/DDBJ whole genome shotgun (WGS) entry which is preliminary data.</text>
</comment>
<dbReference type="AlphaFoldDB" id="A0A1X1RHH4"/>
<dbReference type="PANTHER" id="PTHR36849:SF1">
    <property type="entry name" value="CYTOPLASMIC PROTEIN"/>
    <property type="match status" value="1"/>
</dbReference>
<dbReference type="Pfam" id="PF22752">
    <property type="entry name" value="DUF488-N3i"/>
    <property type="match status" value="1"/>
</dbReference>
<evidence type="ECO:0000313" key="1">
    <source>
        <dbReference type="EMBL" id="ORV06332.1"/>
    </source>
</evidence>
<organism evidence="1 2">
    <name type="scientific">Mycolicibacterium fallax</name>
    <name type="common">Mycobacterium fallax</name>
    <dbReference type="NCBI Taxonomy" id="1793"/>
    <lineage>
        <taxon>Bacteria</taxon>
        <taxon>Bacillati</taxon>
        <taxon>Actinomycetota</taxon>
        <taxon>Actinomycetes</taxon>
        <taxon>Mycobacteriales</taxon>
        <taxon>Mycobacteriaceae</taxon>
        <taxon>Mycolicibacterium</taxon>
    </lineage>
</organism>
<protein>
    <submittedName>
        <fullName evidence="1">Uncharacterized protein</fullName>
    </submittedName>
</protein>
<name>A0A1X1RHH4_MYCFA</name>
<dbReference type="RefSeq" id="WP_085094000.1">
    <property type="nucleotide sequence ID" value="NZ_AP022603.1"/>
</dbReference>
<sequence>MSTNANVRVRRVYDDPAADDGRRVLVDRLWPRGVSKDRAKLDLWCKDIAPSADLRTWYGHDPERYDEFARRYRAELSAPERRDALAQLRGFAADGPLTLLTGSKAVEISDAAVLRQLLTEA</sequence>